<evidence type="ECO:0000313" key="1">
    <source>
        <dbReference type="EMBL" id="CAD7463794.1"/>
    </source>
</evidence>
<dbReference type="EMBL" id="OE009297">
    <property type="protein sequence ID" value="CAD7463794.1"/>
    <property type="molecule type" value="Genomic_DNA"/>
</dbReference>
<gene>
    <name evidence="1" type="ORF">TTEB3V08_LOCUS11674</name>
</gene>
<accession>A0A7R9ISQ7</accession>
<dbReference type="AlphaFoldDB" id="A0A7R9ISQ7"/>
<reference evidence="1" key="1">
    <citation type="submission" date="2020-11" db="EMBL/GenBank/DDBJ databases">
        <authorList>
            <person name="Tran Van P."/>
        </authorList>
    </citation>
    <scope>NUCLEOTIDE SEQUENCE</scope>
</reference>
<sequence>MLNQTNLFLQTMLFVVRNINDGEEVVSTTPESPPDDQNVKLKLFQVAPNGQRRSCDWFRARHVITFLLCSCFPMIAVDPMLRALRVFQYPLPLDRRKQTNQQPS</sequence>
<name>A0A7R9ISQ7_9NEOP</name>
<organism evidence="1">
    <name type="scientific">Timema tahoe</name>
    <dbReference type="NCBI Taxonomy" id="61484"/>
    <lineage>
        <taxon>Eukaryota</taxon>
        <taxon>Metazoa</taxon>
        <taxon>Ecdysozoa</taxon>
        <taxon>Arthropoda</taxon>
        <taxon>Hexapoda</taxon>
        <taxon>Insecta</taxon>
        <taxon>Pterygota</taxon>
        <taxon>Neoptera</taxon>
        <taxon>Polyneoptera</taxon>
        <taxon>Phasmatodea</taxon>
        <taxon>Timematodea</taxon>
        <taxon>Timematoidea</taxon>
        <taxon>Timematidae</taxon>
        <taxon>Timema</taxon>
    </lineage>
</organism>
<protein>
    <submittedName>
        <fullName evidence="1">Uncharacterized protein</fullName>
    </submittedName>
</protein>
<proteinExistence type="predicted"/>